<keyword evidence="4" id="KW-0010">Activator</keyword>
<evidence type="ECO:0000259" key="6">
    <source>
        <dbReference type="PROSITE" id="PS50931"/>
    </source>
</evidence>
<dbReference type="PROSITE" id="PS50931">
    <property type="entry name" value="HTH_LYSR"/>
    <property type="match status" value="1"/>
</dbReference>
<dbReference type="GO" id="GO:0003700">
    <property type="term" value="F:DNA-binding transcription factor activity"/>
    <property type="evidence" value="ECO:0007669"/>
    <property type="project" value="InterPro"/>
</dbReference>
<dbReference type="AlphaFoldDB" id="A0A652YP79"/>
<dbReference type="PANTHER" id="PTHR30346">
    <property type="entry name" value="TRANSCRIPTIONAL DUAL REGULATOR HCAR-RELATED"/>
    <property type="match status" value="1"/>
</dbReference>
<dbReference type="PANTHER" id="PTHR30346:SF29">
    <property type="entry name" value="LYSR SUBSTRATE-BINDING"/>
    <property type="match status" value="1"/>
</dbReference>
<gene>
    <name evidence="7" type="ORF">FNL38_104284</name>
</gene>
<name>A0A652YP79_NOCGL</name>
<dbReference type="Gene3D" id="1.10.10.10">
    <property type="entry name" value="Winged helix-like DNA-binding domain superfamily/Winged helix DNA-binding domain"/>
    <property type="match status" value="1"/>
</dbReference>
<comment type="similarity">
    <text evidence="1">Belongs to the LysR transcriptional regulatory family.</text>
</comment>
<feature type="domain" description="HTH lysR-type" evidence="6">
    <location>
        <begin position="8"/>
        <end position="65"/>
    </location>
</feature>
<dbReference type="Gene3D" id="3.40.190.10">
    <property type="entry name" value="Periplasmic binding protein-like II"/>
    <property type="match status" value="2"/>
</dbReference>
<evidence type="ECO:0000256" key="2">
    <source>
        <dbReference type="ARBA" id="ARBA00023015"/>
    </source>
</evidence>
<keyword evidence="2" id="KW-0805">Transcription regulation</keyword>
<evidence type="ECO:0000256" key="1">
    <source>
        <dbReference type="ARBA" id="ARBA00009437"/>
    </source>
</evidence>
<dbReference type="InterPro" id="IPR000847">
    <property type="entry name" value="LysR_HTH_N"/>
</dbReference>
<dbReference type="InterPro" id="IPR005119">
    <property type="entry name" value="LysR_subst-bd"/>
</dbReference>
<accession>A0A652YP79</accession>
<comment type="caution">
    <text evidence="7">The sequence shown here is derived from an EMBL/GenBank/DDBJ whole genome shotgun (WGS) entry which is preliminary data.</text>
</comment>
<dbReference type="InterPro" id="IPR036390">
    <property type="entry name" value="WH_DNA-bd_sf"/>
</dbReference>
<dbReference type="GO" id="GO:0003677">
    <property type="term" value="F:DNA binding"/>
    <property type="evidence" value="ECO:0007669"/>
    <property type="project" value="UniProtKB-KW"/>
</dbReference>
<evidence type="ECO:0000313" key="7">
    <source>
        <dbReference type="EMBL" id="TYQ03915.1"/>
    </source>
</evidence>
<evidence type="ECO:0000256" key="5">
    <source>
        <dbReference type="ARBA" id="ARBA00023163"/>
    </source>
</evidence>
<proteinExistence type="inferred from homology"/>
<dbReference type="EMBL" id="VNIQ01000004">
    <property type="protein sequence ID" value="TYQ03915.1"/>
    <property type="molecule type" value="Genomic_DNA"/>
</dbReference>
<reference evidence="7" key="1">
    <citation type="submission" date="2019-07" db="EMBL/GenBank/DDBJ databases">
        <title>Genomic Encyclopedia of Type Strains, Phase IV (KMG-IV): sequencing the most valuable type-strain genomes for metagenomic binning, comparative biology and taxonomic classification.</title>
        <authorList>
            <person name="Goeker M."/>
        </authorList>
    </citation>
    <scope>NUCLEOTIDE SEQUENCE</scope>
    <source>
        <strain evidence="7">DSM 44596</strain>
    </source>
</reference>
<dbReference type="CDD" id="cd08423">
    <property type="entry name" value="PBP2_LTTR_like_6"/>
    <property type="match status" value="1"/>
</dbReference>
<dbReference type="FunFam" id="1.10.10.10:FF:000001">
    <property type="entry name" value="LysR family transcriptional regulator"/>
    <property type="match status" value="1"/>
</dbReference>
<evidence type="ECO:0000256" key="4">
    <source>
        <dbReference type="ARBA" id="ARBA00023159"/>
    </source>
</evidence>
<organism evidence="7">
    <name type="scientific">Nocardia globerula</name>
    <dbReference type="NCBI Taxonomy" id="1818"/>
    <lineage>
        <taxon>Bacteria</taxon>
        <taxon>Bacillati</taxon>
        <taxon>Actinomycetota</taxon>
        <taxon>Actinomycetes</taxon>
        <taxon>Mycobacteriales</taxon>
        <taxon>Nocardiaceae</taxon>
        <taxon>Nocardia</taxon>
    </lineage>
</organism>
<sequence>MRSITTVLNLERLRALHAVAENGSVAAAARTLHVTPSGISQQLNKLEREVGVALLVPQGRGVRLTEAGRVLARRTAEVLSVLAHAEAEIASLHSEVTGRLRLGALVSPSRTVLPKAVAEIKRAHPQLEITFTEGESEELLPALIRRDLDVVVVDSWSTLPIELPDGLSFTPVYDDVAVVAIPASHPLAENKVVALRELSDHAWAGWTRGTDFHTFTVRVLRAQGFDPRIDYEVAEFPAQVEFVAQGLAVALIPRLARVIPPVGVRMRDTLPPLRRDIYVAWRTDSERPAVRAAIEALREQFDALDTAQDTVD</sequence>
<dbReference type="SUPFAM" id="SSF46785">
    <property type="entry name" value="Winged helix' DNA-binding domain"/>
    <property type="match status" value="1"/>
</dbReference>
<protein>
    <submittedName>
        <fullName evidence="7">DNA-binding transcriptional LysR family regulator</fullName>
    </submittedName>
</protein>
<dbReference type="GO" id="GO:0032993">
    <property type="term" value="C:protein-DNA complex"/>
    <property type="evidence" value="ECO:0007669"/>
    <property type="project" value="TreeGrafter"/>
</dbReference>
<keyword evidence="3 7" id="KW-0238">DNA-binding</keyword>
<dbReference type="SUPFAM" id="SSF53850">
    <property type="entry name" value="Periplasmic binding protein-like II"/>
    <property type="match status" value="1"/>
</dbReference>
<evidence type="ECO:0000256" key="3">
    <source>
        <dbReference type="ARBA" id="ARBA00023125"/>
    </source>
</evidence>
<dbReference type="Pfam" id="PF03466">
    <property type="entry name" value="LysR_substrate"/>
    <property type="match status" value="1"/>
</dbReference>
<dbReference type="Pfam" id="PF00126">
    <property type="entry name" value="HTH_1"/>
    <property type="match status" value="1"/>
</dbReference>
<dbReference type="InterPro" id="IPR036388">
    <property type="entry name" value="WH-like_DNA-bd_sf"/>
</dbReference>
<keyword evidence="5" id="KW-0804">Transcription</keyword>